<evidence type="ECO:0000256" key="3">
    <source>
        <dbReference type="ARBA" id="ARBA00022723"/>
    </source>
</evidence>
<name>A0A1B4XFS4_9GAMM</name>
<accession>A0A1B4XFS4</accession>
<evidence type="ECO:0000256" key="7">
    <source>
        <dbReference type="PIRSR" id="PIRSR000027-2"/>
    </source>
</evidence>
<comment type="PTM">
    <text evidence="7">Binds 1 heme group per subunit.</text>
</comment>
<evidence type="ECO:0000256" key="2">
    <source>
        <dbReference type="ARBA" id="ARBA00022617"/>
    </source>
</evidence>
<dbReference type="GO" id="GO:0022900">
    <property type="term" value="P:electron transport chain"/>
    <property type="evidence" value="ECO:0007669"/>
    <property type="project" value="InterPro"/>
</dbReference>
<dbReference type="InterPro" id="IPR010980">
    <property type="entry name" value="Cyt_c/b562"/>
</dbReference>
<dbReference type="GO" id="GO:0042597">
    <property type="term" value="C:periplasmic space"/>
    <property type="evidence" value="ECO:0007669"/>
    <property type="project" value="InterPro"/>
</dbReference>
<evidence type="ECO:0000313" key="10">
    <source>
        <dbReference type="Proteomes" id="UP000243180"/>
    </source>
</evidence>
<keyword evidence="4" id="KW-0249">Electron transport</keyword>
<evidence type="ECO:0000256" key="4">
    <source>
        <dbReference type="ARBA" id="ARBA00022982"/>
    </source>
</evidence>
<keyword evidence="1" id="KW-0813">Transport</keyword>
<organism evidence="9 10">
    <name type="scientific">Sulfuricaulis limicola</name>
    <dbReference type="NCBI Taxonomy" id="1620215"/>
    <lineage>
        <taxon>Bacteria</taxon>
        <taxon>Pseudomonadati</taxon>
        <taxon>Pseudomonadota</taxon>
        <taxon>Gammaproteobacteria</taxon>
        <taxon>Acidiferrobacterales</taxon>
        <taxon>Acidiferrobacteraceae</taxon>
        <taxon>Sulfuricaulis</taxon>
    </lineage>
</organism>
<evidence type="ECO:0000313" key="9">
    <source>
        <dbReference type="EMBL" id="BAV33649.1"/>
    </source>
</evidence>
<evidence type="ECO:0000256" key="8">
    <source>
        <dbReference type="SAM" id="SignalP"/>
    </source>
</evidence>
<proteinExistence type="predicted"/>
<dbReference type="PROSITE" id="PS51009">
    <property type="entry name" value="CYTCII"/>
    <property type="match status" value="1"/>
</dbReference>
<dbReference type="RefSeq" id="WP_096360482.1">
    <property type="nucleotide sequence ID" value="NZ_AP014879.1"/>
</dbReference>
<feature type="binding site" description="covalent" evidence="7">
    <location>
        <position position="144"/>
    </location>
    <ligand>
        <name>heme c</name>
        <dbReference type="ChEBI" id="CHEBI:61717"/>
    </ligand>
</feature>
<dbReference type="KEGG" id="slim:SCL_1338"/>
<feature type="binding site" description="covalent" evidence="7">
    <location>
        <position position="141"/>
    </location>
    <ligand>
        <name>heme c</name>
        <dbReference type="ChEBI" id="CHEBI:61717"/>
    </ligand>
</feature>
<evidence type="ECO:0000256" key="6">
    <source>
        <dbReference type="PIRSR" id="PIRSR000027-1"/>
    </source>
</evidence>
<dbReference type="Pfam" id="PF01322">
    <property type="entry name" value="Cytochrom_C_2"/>
    <property type="match status" value="1"/>
</dbReference>
<dbReference type="Proteomes" id="UP000243180">
    <property type="component" value="Chromosome"/>
</dbReference>
<reference evidence="9 10" key="1">
    <citation type="submission" date="2015-05" db="EMBL/GenBank/DDBJ databases">
        <title>Complete genome sequence of a sulfur-oxidizing gammaproteobacterium strain HA5.</title>
        <authorList>
            <person name="Miura A."/>
            <person name="Kojima H."/>
            <person name="Fukui M."/>
        </authorList>
    </citation>
    <scope>NUCLEOTIDE SEQUENCE [LARGE SCALE GENOMIC DNA]</scope>
    <source>
        <strain evidence="9 10">HA5</strain>
    </source>
</reference>
<gene>
    <name evidence="9" type="ORF">SCL_1338</name>
</gene>
<dbReference type="GO" id="GO:0009055">
    <property type="term" value="F:electron transfer activity"/>
    <property type="evidence" value="ECO:0007669"/>
    <property type="project" value="InterPro"/>
</dbReference>
<feature type="signal peptide" evidence="8">
    <location>
        <begin position="1"/>
        <end position="26"/>
    </location>
</feature>
<evidence type="ECO:0000256" key="1">
    <source>
        <dbReference type="ARBA" id="ARBA00022448"/>
    </source>
</evidence>
<evidence type="ECO:0000256" key="5">
    <source>
        <dbReference type="ARBA" id="ARBA00023004"/>
    </source>
</evidence>
<dbReference type="SUPFAM" id="SSF47175">
    <property type="entry name" value="Cytochromes"/>
    <property type="match status" value="1"/>
</dbReference>
<feature type="binding site" description="axial binding residue" evidence="6">
    <location>
        <position position="145"/>
    </location>
    <ligand>
        <name>heme c</name>
        <dbReference type="ChEBI" id="CHEBI:61717"/>
    </ligand>
    <ligandPart>
        <name>Fe</name>
        <dbReference type="ChEBI" id="CHEBI:18248"/>
    </ligandPart>
</feature>
<dbReference type="InParanoid" id="A0A1B4XFS4"/>
<keyword evidence="2 7" id="KW-0349">Heme</keyword>
<keyword evidence="10" id="KW-1185">Reference proteome</keyword>
<keyword evidence="3 6" id="KW-0479">Metal-binding</keyword>
<dbReference type="InterPro" id="IPR002321">
    <property type="entry name" value="Cyt_c_II"/>
</dbReference>
<dbReference type="PIRSF" id="PIRSF000027">
    <property type="entry name" value="Cytc_c_prime"/>
    <property type="match status" value="1"/>
</dbReference>
<sequence>MKNVTMRSLLATGSVLVLLAPLALRAAEPEDIIKYRQNVMKAIGGHTSAAGAIVQGKVDYKSDLLEHSRSLQALTRNIPALFPKDSDFGETKAKDEVWSKRADFEKRAKDTKDKVEVFAKAVQSSNQQTIAASFKDVGESCKACHKDFRKKDD</sequence>
<dbReference type="OrthoDB" id="5520910at2"/>
<feature type="chain" id="PRO_5008572360" evidence="8">
    <location>
        <begin position="27"/>
        <end position="153"/>
    </location>
</feature>
<dbReference type="GO" id="GO:0020037">
    <property type="term" value="F:heme binding"/>
    <property type="evidence" value="ECO:0007669"/>
    <property type="project" value="InterPro"/>
</dbReference>
<dbReference type="Gene3D" id="1.20.120.10">
    <property type="entry name" value="Cytochrome c/b562"/>
    <property type="match status" value="1"/>
</dbReference>
<dbReference type="AlphaFoldDB" id="A0A1B4XFS4"/>
<protein>
    <submittedName>
        <fullName evidence="9">Cytochrome C</fullName>
    </submittedName>
</protein>
<dbReference type="InterPro" id="IPR012127">
    <property type="entry name" value="Cyt_c_prime"/>
</dbReference>
<dbReference type="GO" id="GO:0005506">
    <property type="term" value="F:iron ion binding"/>
    <property type="evidence" value="ECO:0007669"/>
    <property type="project" value="InterPro"/>
</dbReference>
<keyword evidence="5 6" id="KW-0408">Iron</keyword>
<dbReference type="EMBL" id="AP014879">
    <property type="protein sequence ID" value="BAV33649.1"/>
    <property type="molecule type" value="Genomic_DNA"/>
</dbReference>
<keyword evidence="8" id="KW-0732">Signal</keyword>